<feature type="region of interest" description="Disordered" evidence="1">
    <location>
        <begin position="45"/>
        <end position="77"/>
    </location>
</feature>
<dbReference type="GO" id="GO:0030155">
    <property type="term" value="P:regulation of cell adhesion"/>
    <property type="evidence" value="ECO:0007669"/>
    <property type="project" value="TreeGrafter"/>
</dbReference>
<proteinExistence type="predicted"/>
<dbReference type="PANTHER" id="PTHR13480:SF0">
    <property type="entry name" value="E3 UBIQUITIN-PROTEIN LIGASE HAKAI"/>
    <property type="match status" value="1"/>
</dbReference>
<dbReference type="OMA" id="NSCEITT"/>
<dbReference type="InterPro" id="IPR013083">
    <property type="entry name" value="Znf_RING/FYVE/PHD"/>
</dbReference>
<feature type="region of interest" description="Disordered" evidence="1">
    <location>
        <begin position="10"/>
        <end position="30"/>
    </location>
</feature>
<dbReference type="STRING" id="8840.ENSAPLP00000028442"/>
<name>A0A493TRF2_ANAPP</name>
<accession>A0A493TRF2</accession>
<reference evidence="2" key="2">
    <citation type="submission" date="2025-08" db="UniProtKB">
        <authorList>
            <consortium name="Ensembl"/>
        </authorList>
    </citation>
    <scope>IDENTIFICATION</scope>
</reference>
<dbReference type="Gene3D" id="3.30.40.10">
    <property type="entry name" value="Zinc/RING finger domain, C3HC4 (zinc finger)"/>
    <property type="match status" value="1"/>
</dbReference>
<evidence type="ECO:0000313" key="3">
    <source>
        <dbReference type="Proteomes" id="UP000016666"/>
    </source>
</evidence>
<sequence length="169" mass="18903">MLFNSCEITTFSSSTDNDLQGTNSSGSLGGLDVRRRIPIKLISKQTNKAKPAPRAPRNMNRMPSKTQAGDEEEFDYNEEERYECKGGEMFGNQRRFPGPIFWDYKINLLGEKDDTPVHFCDKCGLPIKTYGRMVSETTRGSSSCGFALGTIRSCCITAKPLEMVYSEVC</sequence>
<evidence type="ECO:0000256" key="1">
    <source>
        <dbReference type="SAM" id="MobiDB-lite"/>
    </source>
</evidence>
<dbReference type="GO" id="GO:0061630">
    <property type="term" value="F:ubiquitin protein ligase activity"/>
    <property type="evidence" value="ECO:0007669"/>
    <property type="project" value="InterPro"/>
</dbReference>
<dbReference type="Ensembl" id="ENSAPLT00000045124.1">
    <property type="protein sequence ID" value="ENSAPLP00000028442.1"/>
    <property type="gene ID" value="ENSAPLG00000022683.1"/>
</dbReference>
<reference evidence="3" key="1">
    <citation type="submission" date="2017-10" db="EMBL/GenBank/DDBJ databases">
        <title>A new Pekin duck reference genome.</title>
        <authorList>
            <person name="Hou Z.-C."/>
            <person name="Zhou Z.-K."/>
            <person name="Zhu F."/>
            <person name="Hou S.-S."/>
        </authorList>
    </citation>
    <scope>NUCLEOTIDE SEQUENCE [LARGE SCALE GENOMIC DNA]</scope>
</reference>
<protein>
    <recommendedName>
        <fullName evidence="4">Cbl proto-oncogene like 1</fullName>
    </recommendedName>
</protein>
<dbReference type="GeneTree" id="ENSGT00510000047522"/>
<keyword evidence="3" id="KW-1185">Reference proteome</keyword>
<feature type="compositionally biased region" description="Polar residues" evidence="1">
    <location>
        <begin position="10"/>
        <end position="26"/>
    </location>
</feature>
<reference evidence="2" key="3">
    <citation type="submission" date="2025-09" db="UniProtKB">
        <authorList>
            <consortium name="Ensembl"/>
        </authorList>
    </citation>
    <scope>IDENTIFICATION</scope>
</reference>
<dbReference type="AlphaFoldDB" id="A0A493TRF2"/>
<dbReference type="Proteomes" id="UP000016666">
    <property type="component" value="Unassembled WGS sequence"/>
</dbReference>
<organism evidence="2 3">
    <name type="scientific">Anas platyrhynchos platyrhynchos</name>
    <name type="common">Northern mallard</name>
    <dbReference type="NCBI Taxonomy" id="8840"/>
    <lineage>
        <taxon>Eukaryota</taxon>
        <taxon>Metazoa</taxon>
        <taxon>Chordata</taxon>
        <taxon>Craniata</taxon>
        <taxon>Vertebrata</taxon>
        <taxon>Euteleostomi</taxon>
        <taxon>Archelosauria</taxon>
        <taxon>Archosauria</taxon>
        <taxon>Dinosauria</taxon>
        <taxon>Saurischia</taxon>
        <taxon>Theropoda</taxon>
        <taxon>Coelurosauria</taxon>
        <taxon>Aves</taxon>
        <taxon>Neognathae</taxon>
        <taxon>Galloanserae</taxon>
        <taxon>Anseriformes</taxon>
        <taxon>Anatidae</taxon>
        <taxon>Anatinae</taxon>
        <taxon>Anas</taxon>
    </lineage>
</organism>
<evidence type="ECO:0008006" key="4">
    <source>
        <dbReference type="Google" id="ProtNLM"/>
    </source>
</evidence>
<dbReference type="PANTHER" id="PTHR13480">
    <property type="entry name" value="E3 UBIQUITIN-PROTEIN LIGASE HAKAI-RELATED"/>
    <property type="match status" value="1"/>
</dbReference>
<dbReference type="GO" id="GO:0016567">
    <property type="term" value="P:protein ubiquitination"/>
    <property type="evidence" value="ECO:0007669"/>
    <property type="project" value="InterPro"/>
</dbReference>
<dbReference type="InterPro" id="IPR040383">
    <property type="entry name" value="HAKAI/CBLL2"/>
</dbReference>
<evidence type="ECO:0000313" key="2">
    <source>
        <dbReference type="Ensembl" id="ENSAPLP00000028442.1"/>
    </source>
</evidence>